<dbReference type="Gene3D" id="2.60.40.420">
    <property type="entry name" value="Cupredoxins - blue copper proteins"/>
    <property type="match status" value="3"/>
</dbReference>
<proteinExistence type="predicted"/>
<keyword evidence="8" id="KW-1185">Reference proteome</keyword>
<dbReference type="InterPro" id="IPR002355">
    <property type="entry name" value="Cu_oxidase_Cu_BS"/>
</dbReference>
<reference evidence="7" key="1">
    <citation type="submission" date="2022-05" db="EMBL/GenBank/DDBJ databases">
        <title>Sphingomonas sp. strain RMG20 Genome sequencing and assembly.</title>
        <authorList>
            <person name="Kim I."/>
        </authorList>
    </citation>
    <scope>NUCLEOTIDE SEQUENCE</scope>
    <source>
        <strain evidence="7">RMG20</strain>
    </source>
</reference>
<evidence type="ECO:0000313" key="7">
    <source>
        <dbReference type="EMBL" id="URW75845.1"/>
    </source>
</evidence>
<dbReference type="Proteomes" id="UP001055580">
    <property type="component" value="Chromosome"/>
</dbReference>
<dbReference type="PROSITE" id="PS00079">
    <property type="entry name" value="MULTICOPPER_OXIDASE1"/>
    <property type="match status" value="1"/>
</dbReference>
<evidence type="ECO:0000259" key="5">
    <source>
        <dbReference type="Pfam" id="PF07731"/>
    </source>
</evidence>
<feature type="domain" description="Plastocyanin-like" evidence="4">
    <location>
        <begin position="238"/>
        <end position="331"/>
    </location>
</feature>
<evidence type="ECO:0000313" key="8">
    <source>
        <dbReference type="Proteomes" id="UP001055580"/>
    </source>
</evidence>
<protein>
    <submittedName>
        <fullName evidence="7">Copper resistance system multicopper oxidase</fullName>
    </submittedName>
</protein>
<evidence type="ECO:0000259" key="4">
    <source>
        <dbReference type="Pfam" id="PF00394"/>
    </source>
</evidence>
<dbReference type="NCBIfam" id="TIGR01480">
    <property type="entry name" value="copper_res_A"/>
    <property type="match status" value="1"/>
</dbReference>
<dbReference type="InterPro" id="IPR034282">
    <property type="entry name" value="CuRO_2_CopA"/>
</dbReference>
<evidence type="ECO:0000256" key="3">
    <source>
        <dbReference type="ARBA" id="ARBA00023008"/>
    </source>
</evidence>
<dbReference type="InterPro" id="IPR006311">
    <property type="entry name" value="TAT_signal"/>
</dbReference>
<dbReference type="CDD" id="cd13874">
    <property type="entry name" value="CuRO_2_CopA"/>
    <property type="match status" value="1"/>
</dbReference>
<dbReference type="InterPro" id="IPR011706">
    <property type="entry name" value="Cu-oxidase_C"/>
</dbReference>
<dbReference type="PROSITE" id="PS51318">
    <property type="entry name" value="TAT"/>
    <property type="match status" value="1"/>
</dbReference>
<dbReference type="PROSITE" id="PS00080">
    <property type="entry name" value="MULTICOPPER_OXIDASE2"/>
    <property type="match status" value="1"/>
</dbReference>
<dbReference type="PANTHER" id="PTHR11709:SF394">
    <property type="entry name" value="FI03373P-RELATED"/>
    <property type="match status" value="1"/>
</dbReference>
<dbReference type="Pfam" id="PF07732">
    <property type="entry name" value="Cu-oxidase_3"/>
    <property type="match status" value="1"/>
</dbReference>
<dbReference type="InterPro" id="IPR011707">
    <property type="entry name" value="Cu-oxidase-like_N"/>
</dbReference>
<dbReference type="RefSeq" id="WP_250752435.1">
    <property type="nucleotide sequence ID" value="NZ_CP098401.1"/>
</dbReference>
<organism evidence="7 8">
    <name type="scientific">Sphingomonas donggukensis</name>
    <dbReference type="NCBI Taxonomy" id="2949093"/>
    <lineage>
        <taxon>Bacteria</taxon>
        <taxon>Pseudomonadati</taxon>
        <taxon>Pseudomonadota</taxon>
        <taxon>Alphaproteobacteria</taxon>
        <taxon>Sphingomonadales</taxon>
        <taxon>Sphingomonadaceae</taxon>
        <taxon>Sphingomonas</taxon>
    </lineage>
</organism>
<sequence>MNQTIDRRALIKGAGFGGAGLALGAYLPAWAQTVSPGLTSPLPVVSGNDITLRIARQTMTIDGRTSKAIGINGTVPAPLIRLREGQTVRLNVVNDLDEDSSIHWHGLLVPPQHDGVPGVSFPGIRPRSSYLYEFPIRQNGTYWYHSHSGLQEQLGHYGPIVIDPAGEDPVKSDREHVVVLSDHSQLSPESIFRRMKVDPGHFNFQRQTLAGLLAGRDQPLKERVDWGRMRMDPTDISDATGPAYTYLVNGHGPFDNWTALFTPGQRVRLRVINASAMTTFNVRIPGLRLTVVQADGQNVMPVEVDEFQIGVAETYDVIVTPTEDRAFTLVGESIDRSGMARATLAPRPGMAAEVPPLRKRPLATMKDMGMGDMSMGHGEMPGMDMSSGSMGGMDMSGGAMRGVDPTAEKNPSAKLATRALAAGAAAMSGMDHGAMPMDHSTMAGMDHGAAAASSGGMAGMDHGAMPAQSGGMAGRDHGSMDMGAMKMRDFANAPQVKRTPGVQTISPMPMDRTGEPGQGLEDVGHKVLTYRDLMSLERNPDVRAPSRSIDIHLTGNMERFMWSFDGEKMSDVHMPIPFVEGERVRVNLINDSMMGHPIHIHGHFFELVTGHGDHGPRKHTVIVQPGGKVTWDFTADAVGDWAFHCHLLYHMHAGMMRIVSVRPKGEAA</sequence>
<evidence type="ECO:0000256" key="1">
    <source>
        <dbReference type="ARBA" id="ARBA00022723"/>
    </source>
</evidence>
<evidence type="ECO:0000256" key="2">
    <source>
        <dbReference type="ARBA" id="ARBA00023002"/>
    </source>
</evidence>
<accession>A0ABY4TTW1</accession>
<dbReference type="InterPro" id="IPR006376">
    <property type="entry name" value="Cu-R_CopA"/>
</dbReference>
<dbReference type="InterPro" id="IPR001117">
    <property type="entry name" value="Cu-oxidase_2nd"/>
</dbReference>
<keyword evidence="1" id="KW-0479">Metal-binding</keyword>
<evidence type="ECO:0000259" key="6">
    <source>
        <dbReference type="Pfam" id="PF07732"/>
    </source>
</evidence>
<dbReference type="PANTHER" id="PTHR11709">
    <property type="entry name" value="MULTI-COPPER OXIDASE"/>
    <property type="match status" value="1"/>
</dbReference>
<dbReference type="InterPro" id="IPR034279">
    <property type="entry name" value="CuRO_3_CopA"/>
</dbReference>
<dbReference type="Pfam" id="PF00394">
    <property type="entry name" value="Cu-oxidase"/>
    <property type="match status" value="1"/>
</dbReference>
<feature type="domain" description="Plastocyanin-like" evidence="5">
    <location>
        <begin position="545"/>
        <end position="664"/>
    </location>
</feature>
<name>A0ABY4TTW1_9SPHN</name>
<keyword evidence="3" id="KW-0186">Copper</keyword>
<keyword evidence="2" id="KW-0560">Oxidoreductase</keyword>
<dbReference type="SUPFAM" id="SSF49503">
    <property type="entry name" value="Cupredoxins"/>
    <property type="match status" value="3"/>
</dbReference>
<feature type="domain" description="Plastocyanin-like" evidence="6">
    <location>
        <begin position="55"/>
        <end position="165"/>
    </location>
</feature>
<dbReference type="Pfam" id="PF07731">
    <property type="entry name" value="Cu-oxidase_2"/>
    <property type="match status" value="1"/>
</dbReference>
<dbReference type="InterPro" id="IPR045087">
    <property type="entry name" value="Cu-oxidase_fam"/>
</dbReference>
<gene>
    <name evidence="7" type="ORF">M9980_01010</name>
</gene>
<dbReference type="EMBL" id="CP098401">
    <property type="protein sequence ID" value="URW75845.1"/>
    <property type="molecule type" value="Genomic_DNA"/>
</dbReference>
<dbReference type="InterPro" id="IPR033138">
    <property type="entry name" value="Cu_oxidase_CS"/>
</dbReference>
<dbReference type="InterPro" id="IPR008972">
    <property type="entry name" value="Cupredoxin"/>
</dbReference>
<dbReference type="CDD" id="cd13896">
    <property type="entry name" value="CuRO_3_CopA"/>
    <property type="match status" value="1"/>
</dbReference>